<protein>
    <submittedName>
        <fullName evidence="1">Uncharacterized protein</fullName>
    </submittedName>
</protein>
<comment type="caution">
    <text evidence="1">The sequence shown here is derived from an EMBL/GenBank/DDBJ whole genome shotgun (WGS) entry which is preliminary data.</text>
</comment>
<dbReference type="EMBL" id="JAVRRA010025557">
    <property type="protein sequence ID" value="KAK5110152.1"/>
    <property type="molecule type" value="Genomic_DNA"/>
</dbReference>
<name>A0ABR0KQY9_9PEZI</name>
<accession>A0ABR0KQY9</accession>
<reference evidence="1 2" key="1">
    <citation type="submission" date="2023-08" db="EMBL/GenBank/DDBJ databases">
        <title>Black Yeasts Isolated from many extreme environments.</title>
        <authorList>
            <person name="Coleine C."/>
            <person name="Stajich J.E."/>
            <person name="Selbmann L."/>
        </authorList>
    </citation>
    <scope>NUCLEOTIDE SEQUENCE [LARGE SCALE GENOMIC DNA]</scope>
    <source>
        <strain evidence="1 2">CCFEE 536</strain>
    </source>
</reference>
<sequence length="61" mass="6514">MSLSLLPNVILALALVGTGILIFSLSTVWCLCGFSTSCSAGARHRGRRIADSRNEHPLWSG</sequence>
<evidence type="ECO:0000313" key="2">
    <source>
        <dbReference type="Proteomes" id="UP001357485"/>
    </source>
</evidence>
<evidence type="ECO:0000313" key="1">
    <source>
        <dbReference type="EMBL" id="KAK5110152.1"/>
    </source>
</evidence>
<gene>
    <name evidence="1" type="ORF">LTR16_005653</name>
</gene>
<dbReference type="Proteomes" id="UP001357485">
    <property type="component" value="Unassembled WGS sequence"/>
</dbReference>
<feature type="non-terminal residue" evidence="1">
    <location>
        <position position="61"/>
    </location>
</feature>
<proteinExistence type="predicted"/>
<organism evidence="1 2">
    <name type="scientific">Cryomyces antarcticus</name>
    <dbReference type="NCBI Taxonomy" id="329879"/>
    <lineage>
        <taxon>Eukaryota</taxon>
        <taxon>Fungi</taxon>
        <taxon>Dikarya</taxon>
        <taxon>Ascomycota</taxon>
        <taxon>Pezizomycotina</taxon>
        <taxon>Dothideomycetes</taxon>
        <taxon>Dothideomycetes incertae sedis</taxon>
        <taxon>Cryomyces</taxon>
    </lineage>
</organism>
<keyword evidence="2" id="KW-1185">Reference proteome</keyword>